<feature type="signal peptide" evidence="3">
    <location>
        <begin position="1"/>
        <end position="27"/>
    </location>
</feature>
<dbReference type="InterPro" id="IPR050248">
    <property type="entry name" value="Polysacc_deacetylase_ArnD"/>
</dbReference>
<dbReference type="STRING" id="68895.RR42_s2419"/>
<dbReference type="GO" id="GO:0016020">
    <property type="term" value="C:membrane"/>
    <property type="evidence" value="ECO:0007669"/>
    <property type="project" value="TreeGrafter"/>
</dbReference>
<reference evidence="5 6" key="1">
    <citation type="journal article" date="2015" name="Genome Announc.">
        <title>Complete Genome Sequence of Cupriavidus basilensis 4G11, Isolated from the Oak Ridge Field Research Center Site.</title>
        <authorList>
            <person name="Ray J."/>
            <person name="Waters R.J."/>
            <person name="Skerker J.M."/>
            <person name="Kuehl J.V."/>
            <person name="Price M.N."/>
            <person name="Huang J."/>
            <person name="Chakraborty R."/>
            <person name="Arkin A.P."/>
            <person name="Deutschbauer A."/>
        </authorList>
    </citation>
    <scope>NUCLEOTIDE SEQUENCE [LARGE SCALE GENOMIC DNA]</scope>
    <source>
        <strain evidence="5">4G11</strain>
    </source>
</reference>
<dbReference type="EC" id="1.7.3.3" evidence="5"/>
<dbReference type="AlphaFoldDB" id="A0A0C4YTP0"/>
<dbReference type="GO" id="GO:0005975">
    <property type="term" value="P:carbohydrate metabolic process"/>
    <property type="evidence" value="ECO:0007669"/>
    <property type="project" value="InterPro"/>
</dbReference>
<evidence type="ECO:0000259" key="4">
    <source>
        <dbReference type="PROSITE" id="PS51677"/>
    </source>
</evidence>
<dbReference type="OrthoDB" id="8617477at2"/>
<dbReference type="EMBL" id="CP010537">
    <property type="protein sequence ID" value="AJG24001.1"/>
    <property type="molecule type" value="Genomic_DNA"/>
</dbReference>
<dbReference type="GO" id="GO:0016810">
    <property type="term" value="F:hydrolase activity, acting on carbon-nitrogen (but not peptide) bonds"/>
    <property type="evidence" value="ECO:0007669"/>
    <property type="project" value="InterPro"/>
</dbReference>
<keyword evidence="3" id="KW-0732">Signal</keyword>
<accession>A0A0C4YTP0</accession>
<dbReference type="GO" id="GO:0046872">
    <property type="term" value="F:metal ion binding"/>
    <property type="evidence" value="ECO:0007669"/>
    <property type="project" value="UniProtKB-KW"/>
</dbReference>
<evidence type="ECO:0000313" key="6">
    <source>
        <dbReference type="Proteomes" id="UP000031843"/>
    </source>
</evidence>
<dbReference type="InterPro" id="IPR011330">
    <property type="entry name" value="Glyco_hydro/deAcase_b/a-brl"/>
</dbReference>
<evidence type="ECO:0000256" key="3">
    <source>
        <dbReference type="SAM" id="SignalP"/>
    </source>
</evidence>
<dbReference type="Gene3D" id="3.20.20.370">
    <property type="entry name" value="Glycoside hydrolase/deacetylase"/>
    <property type="match status" value="1"/>
</dbReference>
<dbReference type="CDD" id="cd10917">
    <property type="entry name" value="CE4_NodB_like_6s_7s"/>
    <property type="match status" value="1"/>
</dbReference>
<sequence length="300" mass="32488">MRFSHFVHLVAGTLACSLSLACVAVRAAPADMPLSAVPAIQLAALRAQRPLPPIRFLLTFDDGPDAGEDGSTPLILRQLADNPVTPGIKALFFVQTAHPRRGGGEAGKAQMHATCLAGHRLAVHSGLPIGHLSHTRMSPEELEASLLSGEADIIAQCRGAAQLVRPPNWAYNDAVQAVYRKLGLGMLMSDVNARDGKIYGWHISLRRRSHMNSELAQVKVAIAEQRLPSMGGVVPIVVSFHDTNDYTASHMTEYLQILVEEARENGLVLADPPFYTDARVAERAARLRAQSGVYARDSWP</sequence>
<dbReference type="InterPro" id="IPR002509">
    <property type="entry name" value="NODB_dom"/>
</dbReference>
<dbReference type="PROSITE" id="PS51257">
    <property type="entry name" value="PROKAR_LIPOPROTEIN"/>
    <property type="match status" value="1"/>
</dbReference>
<dbReference type="PROSITE" id="PS51677">
    <property type="entry name" value="NODB"/>
    <property type="match status" value="1"/>
</dbReference>
<keyword evidence="1" id="KW-0479">Metal-binding</keyword>
<dbReference type="Proteomes" id="UP000031843">
    <property type="component" value="Chromosome secondary"/>
</dbReference>
<evidence type="ECO:0000256" key="2">
    <source>
        <dbReference type="ARBA" id="ARBA00022801"/>
    </source>
</evidence>
<evidence type="ECO:0000256" key="1">
    <source>
        <dbReference type="ARBA" id="ARBA00022723"/>
    </source>
</evidence>
<dbReference type="PANTHER" id="PTHR10587:SF133">
    <property type="entry name" value="CHITIN DEACETYLASE 1-RELATED"/>
    <property type="match status" value="1"/>
</dbReference>
<keyword evidence="2" id="KW-0378">Hydrolase</keyword>
<dbReference type="PANTHER" id="PTHR10587">
    <property type="entry name" value="GLYCOSYL TRANSFERASE-RELATED"/>
    <property type="match status" value="1"/>
</dbReference>
<dbReference type="GO" id="GO:0004846">
    <property type="term" value="F:urate oxidase activity"/>
    <property type="evidence" value="ECO:0007669"/>
    <property type="project" value="UniProtKB-EC"/>
</dbReference>
<evidence type="ECO:0000313" key="5">
    <source>
        <dbReference type="EMBL" id="AJG24001.1"/>
    </source>
</evidence>
<keyword evidence="5" id="KW-0560">Oxidoreductase</keyword>
<feature type="domain" description="NodB homology" evidence="4">
    <location>
        <begin position="54"/>
        <end position="270"/>
    </location>
</feature>
<feature type="chain" id="PRO_5002185843" evidence="3">
    <location>
        <begin position="28"/>
        <end position="300"/>
    </location>
</feature>
<dbReference type="SUPFAM" id="SSF88713">
    <property type="entry name" value="Glycoside hydrolase/deacetylase"/>
    <property type="match status" value="1"/>
</dbReference>
<dbReference type="Pfam" id="PF01522">
    <property type="entry name" value="Polysacc_deac_1"/>
    <property type="match status" value="1"/>
</dbReference>
<organism evidence="5 6">
    <name type="scientific">Cupriavidus basilensis</name>
    <dbReference type="NCBI Taxonomy" id="68895"/>
    <lineage>
        <taxon>Bacteria</taxon>
        <taxon>Pseudomonadati</taxon>
        <taxon>Pseudomonadota</taxon>
        <taxon>Betaproteobacteria</taxon>
        <taxon>Burkholderiales</taxon>
        <taxon>Burkholderiaceae</taxon>
        <taxon>Cupriavidus</taxon>
    </lineage>
</organism>
<protein>
    <submittedName>
        <fullName evidence="5">Uricase (Urate oxidase)</fullName>
        <ecNumber evidence="5">1.7.3.3</ecNumber>
    </submittedName>
</protein>
<keyword evidence="6" id="KW-1185">Reference proteome</keyword>
<proteinExistence type="predicted"/>
<gene>
    <name evidence="5" type="ORF">RR42_s2419</name>
</gene>
<dbReference type="KEGG" id="cbw:RR42_s2419"/>
<dbReference type="RefSeq" id="WP_052495121.1">
    <property type="nucleotide sequence ID" value="NZ_CP010537.1"/>
</dbReference>
<name>A0A0C4YTP0_9BURK</name>